<organism evidence="1 2">
    <name type="scientific">Saccharopolyspora taberi</name>
    <dbReference type="NCBI Taxonomy" id="60895"/>
    <lineage>
        <taxon>Bacteria</taxon>
        <taxon>Bacillati</taxon>
        <taxon>Actinomycetota</taxon>
        <taxon>Actinomycetes</taxon>
        <taxon>Pseudonocardiales</taxon>
        <taxon>Pseudonocardiaceae</taxon>
        <taxon>Saccharopolyspora</taxon>
    </lineage>
</organism>
<protein>
    <submittedName>
        <fullName evidence="1">Uncharacterized protein</fullName>
    </submittedName>
</protein>
<proteinExistence type="predicted"/>
<comment type="caution">
    <text evidence="1">The sequence shown here is derived from an EMBL/GenBank/DDBJ whole genome shotgun (WGS) entry which is preliminary data.</text>
</comment>
<dbReference type="Gene3D" id="3.40.50.2000">
    <property type="entry name" value="Glycogen Phosphorylase B"/>
    <property type="match status" value="1"/>
</dbReference>
<name>A0ABN3V2M6_9PSEU</name>
<sequence length="364" mass="39775">MCARDDLIQWHVREVRCHRGGQVLVPAAQVPFGRLLPYRRAAGEQPRAGCAGLVRSRGWIADLGQRGTSELLLGLAAAAALQELTPGVPLHYDGPEAKLMRRCGLPVESSEHTWGPHVIRTATRSPVRFRIDPAESPAWLDEVEPGQMEVHSALPMRHYLAIEQRVGQRLSRDATPAPVFPSLEKRVPWHVVFVTTPGWPRHLDFRVDDFAEVASELMAANPSAPWRFTVITGRNSAVPPVFDGLPADVLCDPPAGDCVDLFASADLVVGTDVGLTQLAALCTRPDGTTPQVVVLHARSSYTKWTTGSANQHAVATRFAQMLAFADRTAEPAELADPAWIESASLRRISRFLVAEFASNCAGWR</sequence>
<dbReference type="EMBL" id="BAAAUX010000002">
    <property type="protein sequence ID" value="GAA2775242.1"/>
    <property type="molecule type" value="Genomic_DNA"/>
</dbReference>
<dbReference type="Proteomes" id="UP001500979">
    <property type="component" value="Unassembled WGS sequence"/>
</dbReference>
<accession>A0ABN3V2M6</accession>
<evidence type="ECO:0000313" key="1">
    <source>
        <dbReference type="EMBL" id="GAA2775242.1"/>
    </source>
</evidence>
<reference evidence="1 2" key="1">
    <citation type="journal article" date="2019" name="Int. J. Syst. Evol. Microbiol.">
        <title>The Global Catalogue of Microorganisms (GCM) 10K type strain sequencing project: providing services to taxonomists for standard genome sequencing and annotation.</title>
        <authorList>
            <consortium name="The Broad Institute Genomics Platform"/>
            <consortium name="The Broad Institute Genome Sequencing Center for Infectious Disease"/>
            <person name="Wu L."/>
            <person name="Ma J."/>
        </authorList>
    </citation>
    <scope>NUCLEOTIDE SEQUENCE [LARGE SCALE GENOMIC DNA]</scope>
    <source>
        <strain evidence="1 2">JCM 9383</strain>
    </source>
</reference>
<dbReference type="RefSeq" id="WP_344677591.1">
    <property type="nucleotide sequence ID" value="NZ_BAAAUX010000002.1"/>
</dbReference>
<keyword evidence="2" id="KW-1185">Reference proteome</keyword>
<evidence type="ECO:0000313" key="2">
    <source>
        <dbReference type="Proteomes" id="UP001500979"/>
    </source>
</evidence>
<gene>
    <name evidence="1" type="ORF">GCM10010470_04170</name>
</gene>